<dbReference type="SUPFAM" id="SSF46785">
    <property type="entry name" value="Winged helix' DNA-binding domain"/>
    <property type="match status" value="1"/>
</dbReference>
<evidence type="ECO:0000259" key="5">
    <source>
        <dbReference type="PROSITE" id="PS50931"/>
    </source>
</evidence>
<dbReference type="InterPro" id="IPR058163">
    <property type="entry name" value="LysR-type_TF_proteobact-type"/>
</dbReference>
<gene>
    <name evidence="6" type="ORF">J2W52_000077</name>
</gene>
<evidence type="ECO:0000313" key="7">
    <source>
        <dbReference type="Proteomes" id="UP001250791"/>
    </source>
</evidence>
<reference evidence="6 7" key="1">
    <citation type="submission" date="2023-07" db="EMBL/GenBank/DDBJ databases">
        <title>Sorghum-associated microbial communities from plants grown in Nebraska, USA.</title>
        <authorList>
            <person name="Schachtman D."/>
        </authorList>
    </citation>
    <scope>NUCLEOTIDE SEQUENCE [LARGE SCALE GENOMIC DNA]</scope>
    <source>
        <strain evidence="6 7">3199</strain>
    </source>
</reference>
<dbReference type="PANTHER" id="PTHR30537">
    <property type="entry name" value="HTH-TYPE TRANSCRIPTIONAL REGULATOR"/>
    <property type="match status" value="1"/>
</dbReference>
<protein>
    <submittedName>
        <fullName evidence="6">DNA-binding transcriptional LysR family regulator</fullName>
    </submittedName>
</protein>
<evidence type="ECO:0000256" key="4">
    <source>
        <dbReference type="ARBA" id="ARBA00023163"/>
    </source>
</evidence>
<organism evidence="6 7">
    <name type="scientific">Rhizobium miluonense</name>
    <dbReference type="NCBI Taxonomy" id="411945"/>
    <lineage>
        <taxon>Bacteria</taxon>
        <taxon>Pseudomonadati</taxon>
        <taxon>Pseudomonadota</taxon>
        <taxon>Alphaproteobacteria</taxon>
        <taxon>Hyphomicrobiales</taxon>
        <taxon>Rhizobiaceae</taxon>
        <taxon>Rhizobium/Agrobacterium group</taxon>
        <taxon>Rhizobium</taxon>
    </lineage>
</organism>
<keyword evidence="4" id="KW-0804">Transcription</keyword>
<comment type="similarity">
    <text evidence="1">Belongs to the LysR transcriptional regulatory family.</text>
</comment>
<proteinExistence type="inferred from homology"/>
<sequence length="303" mass="33147">MARMDLLVAMRVYVRVVERGSMSAAARDLGMGQPAVSERIDRLEQYLGTRLLHRNTRKLSVTDVGAAFYERSKQVLESADDALTVANGDQSLRGTLRIAAPHGVGEVLLPSILLQMRKRHPLLNIELILNDRIVDPVTEGVDISLRLGDLGEGSFIARKLGHVGRVLVASPAYLDEHGMPTIPDELADHPFLRVSGLFNNGRLPLIDPDGQTELALIDIAFSTSHWRPLYRLLLDGAGIGVLQEPVCAEDLASGRLIRLLPELTVPGFDLHALYPAIRPVPPRIRAVLSLLEEQLGSASPPEN</sequence>
<dbReference type="PROSITE" id="PS50931">
    <property type="entry name" value="HTH_LYSR"/>
    <property type="match status" value="1"/>
</dbReference>
<dbReference type="InterPro" id="IPR036388">
    <property type="entry name" value="WH-like_DNA-bd_sf"/>
</dbReference>
<dbReference type="PANTHER" id="PTHR30537:SF30">
    <property type="entry name" value="TRANSCRIPTIONAL REGULATOR-RELATED"/>
    <property type="match status" value="1"/>
</dbReference>
<evidence type="ECO:0000256" key="1">
    <source>
        <dbReference type="ARBA" id="ARBA00009437"/>
    </source>
</evidence>
<keyword evidence="2" id="KW-0805">Transcription regulation</keyword>
<dbReference type="Pfam" id="PF03466">
    <property type="entry name" value="LysR_substrate"/>
    <property type="match status" value="1"/>
</dbReference>
<feature type="domain" description="HTH lysR-type" evidence="5">
    <location>
        <begin position="10"/>
        <end position="62"/>
    </location>
</feature>
<name>A0ABU1SHK7_9HYPH</name>
<dbReference type="Proteomes" id="UP001250791">
    <property type="component" value="Unassembled WGS sequence"/>
</dbReference>
<evidence type="ECO:0000256" key="3">
    <source>
        <dbReference type="ARBA" id="ARBA00023125"/>
    </source>
</evidence>
<dbReference type="InterPro" id="IPR005119">
    <property type="entry name" value="LysR_subst-bd"/>
</dbReference>
<dbReference type="CDD" id="cd08422">
    <property type="entry name" value="PBP2_CrgA_like"/>
    <property type="match status" value="1"/>
</dbReference>
<evidence type="ECO:0000313" key="6">
    <source>
        <dbReference type="EMBL" id="MDR6898489.1"/>
    </source>
</evidence>
<dbReference type="GO" id="GO:0003677">
    <property type="term" value="F:DNA binding"/>
    <property type="evidence" value="ECO:0007669"/>
    <property type="project" value="UniProtKB-KW"/>
</dbReference>
<dbReference type="InterPro" id="IPR036390">
    <property type="entry name" value="WH_DNA-bd_sf"/>
</dbReference>
<keyword evidence="3 6" id="KW-0238">DNA-binding</keyword>
<dbReference type="Pfam" id="PF00126">
    <property type="entry name" value="HTH_1"/>
    <property type="match status" value="1"/>
</dbReference>
<comment type="caution">
    <text evidence="6">The sequence shown here is derived from an EMBL/GenBank/DDBJ whole genome shotgun (WGS) entry which is preliminary data.</text>
</comment>
<dbReference type="Gene3D" id="3.40.190.290">
    <property type="match status" value="1"/>
</dbReference>
<accession>A0ABU1SHK7</accession>
<dbReference type="Gene3D" id="1.10.10.10">
    <property type="entry name" value="Winged helix-like DNA-binding domain superfamily/Winged helix DNA-binding domain"/>
    <property type="match status" value="1"/>
</dbReference>
<evidence type="ECO:0000256" key="2">
    <source>
        <dbReference type="ARBA" id="ARBA00023015"/>
    </source>
</evidence>
<dbReference type="EMBL" id="JAVDUP010000001">
    <property type="protein sequence ID" value="MDR6898489.1"/>
    <property type="molecule type" value="Genomic_DNA"/>
</dbReference>
<keyword evidence="7" id="KW-1185">Reference proteome</keyword>
<dbReference type="InterPro" id="IPR000847">
    <property type="entry name" value="LysR_HTH_N"/>
</dbReference>
<dbReference type="SUPFAM" id="SSF53850">
    <property type="entry name" value="Periplasmic binding protein-like II"/>
    <property type="match status" value="1"/>
</dbReference>
<dbReference type="PRINTS" id="PR00039">
    <property type="entry name" value="HTHLYSR"/>
</dbReference>